<sequence>MIIIKNLDSIALDIATHIKTVVPDHPASIAVLKHGIAVVINTVSIILLTIGISFITGKVQETVLAMISFSILRQVVGGIHLKSNIVCIVVSTALLTALSFVNLNYNWIVITSILSIILVLVYAPSRIDGKTRIPKRYYPLLKICGVAIITLNLWLAFPVVAASFFVQSLTLIERRCEK</sequence>
<evidence type="ECO:0000256" key="4">
    <source>
        <dbReference type="ARBA" id="ARBA00022692"/>
    </source>
</evidence>
<accession>A0A0D7WW64</accession>
<dbReference type="AlphaFoldDB" id="A0A0D7WW64"/>
<dbReference type="GO" id="GO:0006508">
    <property type="term" value="P:proteolysis"/>
    <property type="evidence" value="ECO:0007669"/>
    <property type="project" value="UniProtKB-KW"/>
</dbReference>
<evidence type="ECO:0000256" key="5">
    <source>
        <dbReference type="ARBA" id="ARBA00022801"/>
    </source>
</evidence>
<gene>
    <name evidence="9" type="ORF">QD47_22835</name>
</gene>
<evidence type="ECO:0000256" key="6">
    <source>
        <dbReference type="ARBA" id="ARBA00022989"/>
    </source>
</evidence>
<evidence type="ECO:0000256" key="7">
    <source>
        <dbReference type="ARBA" id="ARBA00023136"/>
    </source>
</evidence>
<evidence type="ECO:0000256" key="2">
    <source>
        <dbReference type="ARBA" id="ARBA00022654"/>
    </source>
</evidence>
<keyword evidence="6 8" id="KW-1133">Transmembrane helix</keyword>
<keyword evidence="1" id="KW-1003">Cell membrane</keyword>
<keyword evidence="7 8" id="KW-0472">Membrane</keyword>
<dbReference type="SMART" id="SM00793">
    <property type="entry name" value="AgrB"/>
    <property type="match status" value="1"/>
</dbReference>
<evidence type="ECO:0000313" key="9">
    <source>
        <dbReference type="EMBL" id="KJD43426.1"/>
    </source>
</evidence>
<keyword evidence="10" id="KW-1185">Reference proteome</keyword>
<dbReference type="PATRIC" id="fig|159743.3.peg.5078"/>
<protein>
    <submittedName>
        <fullName evidence="9">Accessory gene regulator AgrB</fullName>
    </submittedName>
</protein>
<evidence type="ECO:0000313" key="10">
    <source>
        <dbReference type="Proteomes" id="UP000032534"/>
    </source>
</evidence>
<feature type="transmembrane region" description="Helical" evidence="8">
    <location>
        <begin position="35"/>
        <end position="55"/>
    </location>
</feature>
<dbReference type="EMBL" id="JTHP01000058">
    <property type="protein sequence ID" value="KJD43426.1"/>
    <property type="molecule type" value="Genomic_DNA"/>
</dbReference>
<feature type="transmembrane region" description="Helical" evidence="8">
    <location>
        <begin position="104"/>
        <end position="123"/>
    </location>
</feature>
<keyword evidence="3" id="KW-0645">Protease</keyword>
<evidence type="ECO:0000256" key="3">
    <source>
        <dbReference type="ARBA" id="ARBA00022670"/>
    </source>
</evidence>
<organism evidence="9 10">
    <name type="scientific">Paenibacillus terrae</name>
    <dbReference type="NCBI Taxonomy" id="159743"/>
    <lineage>
        <taxon>Bacteria</taxon>
        <taxon>Bacillati</taxon>
        <taxon>Bacillota</taxon>
        <taxon>Bacilli</taxon>
        <taxon>Bacillales</taxon>
        <taxon>Paenibacillaceae</taxon>
        <taxon>Paenibacillus</taxon>
    </lineage>
</organism>
<keyword evidence="2" id="KW-0673">Quorum sensing</keyword>
<feature type="transmembrane region" description="Helical" evidence="8">
    <location>
        <begin position="143"/>
        <end position="166"/>
    </location>
</feature>
<dbReference type="GO" id="GO:0008233">
    <property type="term" value="F:peptidase activity"/>
    <property type="evidence" value="ECO:0007669"/>
    <property type="project" value="UniProtKB-KW"/>
</dbReference>
<dbReference type="InterPro" id="IPR006741">
    <property type="entry name" value="AgrB"/>
</dbReference>
<dbReference type="Proteomes" id="UP000032534">
    <property type="component" value="Unassembled WGS sequence"/>
</dbReference>
<dbReference type="Pfam" id="PF04647">
    <property type="entry name" value="AgrB"/>
    <property type="match status" value="1"/>
</dbReference>
<feature type="transmembrane region" description="Helical" evidence="8">
    <location>
        <begin position="75"/>
        <end position="98"/>
    </location>
</feature>
<evidence type="ECO:0000256" key="1">
    <source>
        <dbReference type="ARBA" id="ARBA00022475"/>
    </source>
</evidence>
<dbReference type="RefSeq" id="WP_044648285.1">
    <property type="nucleotide sequence ID" value="NZ_JTHP01000058.1"/>
</dbReference>
<comment type="caution">
    <text evidence="9">The sequence shown here is derived from an EMBL/GenBank/DDBJ whole genome shotgun (WGS) entry which is preliminary data.</text>
</comment>
<evidence type="ECO:0000256" key="8">
    <source>
        <dbReference type="SAM" id="Phobius"/>
    </source>
</evidence>
<name>A0A0D7WW64_9BACL</name>
<proteinExistence type="predicted"/>
<reference evidence="9 10" key="1">
    <citation type="submission" date="2014-11" db="EMBL/GenBank/DDBJ databases">
        <title>Draft Genome Sequences of Paenibacillus polymyxa NRRL B-30509 and Paenibacillus terrae NRRL B-30644, Strains from a Poultry Environment that Produce Tridecaptin A and Paenicidins.</title>
        <authorList>
            <person name="van Belkum M.J."/>
            <person name="Lohans C.T."/>
            <person name="Vederas J.C."/>
        </authorList>
    </citation>
    <scope>NUCLEOTIDE SEQUENCE [LARGE SCALE GENOMIC DNA]</scope>
    <source>
        <strain evidence="9 10">NRRL B-30644</strain>
    </source>
</reference>
<dbReference type="OrthoDB" id="2666767at2"/>
<dbReference type="GO" id="GO:0016020">
    <property type="term" value="C:membrane"/>
    <property type="evidence" value="ECO:0007669"/>
    <property type="project" value="InterPro"/>
</dbReference>
<dbReference type="GO" id="GO:0009372">
    <property type="term" value="P:quorum sensing"/>
    <property type="evidence" value="ECO:0007669"/>
    <property type="project" value="UniProtKB-KW"/>
</dbReference>
<keyword evidence="5" id="KW-0378">Hydrolase</keyword>
<keyword evidence="4 8" id="KW-0812">Transmembrane</keyword>